<dbReference type="Pfam" id="PF00528">
    <property type="entry name" value="BPD_transp_1"/>
    <property type="match status" value="1"/>
</dbReference>
<organism evidence="9">
    <name type="scientific">marine metagenome</name>
    <dbReference type="NCBI Taxonomy" id="408172"/>
    <lineage>
        <taxon>unclassified sequences</taxon>
        <taxon>metagenomes</taxon>
        <taxon>ecological metagenomes</taxon>
    </lineage>
</organism>
<dbReference type="PROSITE" id="PS50928">
    <property type="entry name" value="ABC_TM1"/>
    <property type="match status" value="1"/>
</dbReference>
<accession>A0A381XAW8</accession>
<comment type="subcellular location">
    <subcellularLocation>
        <location evidence="1">Cell membrane</location>
        <topology evidence="1">Multi-pass membrane protein</topology>
    </subcellularLocation>
</comment>
<dbReference type="GO" id="GO:0005886">
    <property type="term" value="C:plasma membrane"/>
    <property type="evidence" value="ECO:0007669"/>
    <property type="project" value="UniProtKB-SubCell"/>
</dbReference>
<keyword evidence="2" id="KW-0813">Transport</keyword>
<evidence type="ECO:0000313" key="9">
    <source>
        <dbReference type="EMBL" id="SVA61838.1"/>
    </source>
</evidence>
<dbReference type="GO" id="GO:0055085">
    <property type="term" value="P:transmembrane transport"/>
    <property type="evidence" value="ECO:0007669"/>
    <property type="project" value="InterPro"/>
</dbReference>
<dbReference type="InterPro" id="IPR035906">
    <property type="entry name" value="MetI-like_sf"/>
</dbReference>
<sequence>MSRSVSYTILTLFAIVTLLPLYWIAVSAFQPPSVVITFPPSLYPTSPTWVNFARLFNSSKILTWLTNSFVVSGSITLSNVFLGTLAGYTLAKKQFPGRKIIFWSVISLMLVPGQLTIIPLYAMIIRLDWVNTYQALIVPALVGPFSIFLMKQFLQTLPTELMDAAKIDGCSEWGVFRRVVLPMAKPGMGVLGIFTFMASWNDFLWPLIVTNRSNMMTLQIGLNSLQNAFYTDYGLLMAGAAVSAVPMIIVFLMFQPYFVRGVTFGAVKG</sequence>
<reference evidence="9" key="1">
    <citation type="submission" date="2018-05" db="EMBL/GenBank/DDBJ databases">
        <authorList>
            <person name="Lanie J.A."/>
            <person name="Ng W.-L."/>
            <person name="Kazmierczak K.M."/>
            <person name="Andrzejewski T.M."/>
            <person name="Davidsen T.M."/>
            <person name="Wayne K.J."/>
            <person name="Tettelin H."/>
            <person name="Glass J.I."/>
            <person name="Rusch D."/>
            <person name="Podicherti R."/>
            <person name="Tsui H.-C.T."/>
            <person name="Winkler M.E."/>
        </authorList>
    </citation>
    <scope>NUCLEOTIDE SEQUENCE</scope>
</reference>
<feature type="transmembrane region" description="Helical" evidence="7">
    <location>
        <begin position="233"/>
        <end position="254"/>
    </location>
</feature>
<dbReference type="CDD" id="cd06261">
    <property type="entry name" value="TM_PBP2"/>
    <property type="match status" value="1"/>
</dbReference>
<evidence type="ECO:0000256" key="4">
    <source>
        <dbReference type="ARBA" id="ARBA00022692"/>
    </source>
</evidence>
<gene>
    <name evidence="9" type="ORF">METZ01_LOCUS114692</name>
</gene>
<dbReference type="Gene3D" id="1.10.3720.10">
    <property type="entry name" value="MetI-like"/>
    <property type="match status" value="1"/>
</dbReference>
<evidence type="ECO:0000256" key="5">
    <source>
        <dbReference type="ARBA" id="ARBA00022989"/>
    </source>
</evidence>
<feature type="transmembrane region" description="Helical" evidence="7">
    <location>
        <begin position="100"/>
        <end position="124"/>
    </location>
</feature>
<keyword evidence="3" id="KW-1003">Cell membrane</keyword>
<feature type="domain" description="ABC transmembrane type-1" evidence="8">
    <location>
        <begin position="65"/>
        <end position="254"/>
    </location>
</feature>
<name>A0A381XAW8_9ZZZZ</name>
<keyword evidence="4 7" id="KW-0812">Transmembrane</keyword>
<feature type="transmembrane region" description="Helical" evidence="7">
    <location>
        <begin position="130"/>
        <end position="150"/>
    </location>
</feature>
<evidence type="ECO:0000256" key="3">
    <source>
        <dbReference type="ARBA" id="ARBA00022475"/>
    </source>
</evidence>
<feature type="transmembrane region" description="Helical" evidence="7">
    <location>
        <begin position="61"/>
        <end position="88"/>
    </location>
</feature>
<dbReference type="PANTHER" id="PTHR43744">
    <property type="entry name" value="ABC TRANSPORTER PERMEASE PROTEIN MG189-RELATED-RELATED"/>
    <property type="match status" value="1"/>
</dbReference>
<evidence type="ECO:0000256" key="7">
    <source>
        <dbReference type="SAM" id="Phobius"/>
    </source>
</evidence>
<dbReference type="AlphaFoldDB" id="A0A381XAW8"/>
<protein>
    <recommendedName>
        <fullName evidence="8">ABC transmembrane type-1 domain-containing protein</fullName>
    </recommendedName>
</protein>
<evidence type="ECO:0000259" key="8">
    <source>
        <dbReference type="PROSITE" id="PS50928"/>
    </source>
</evidence>
<keyword evidence="5 7" id="KW-1133">Transmembrane helix</keyword>
<evidence type="ECO:0000256" key="6">
    <source>
        <dbReference type="ARBA" id="ARBA00023136"/>
    </source>
</evidence>
<dbReference type="PANTHER" id="PTHR43744:SF12">
    <property type="entry name" value="ABC TRANSPORTER PERMEASE PROTEIN MG189-RELATED"/>
    <property type="match status" value="1"/>
</dbReference>
<evidence type="ECO:0000256" key="1">
    <source>
        <dbReference type="ARBA" id="ARBA00004651"/>
    </source>
</evidence>
<feature type="transmembrane region" description="Helical" evidence="7">
    <location>
        <begin position="187"/>
        <end position="208"/>
    </location>
</feature>
<evidence type="ECO:0000256" key="2">
    <source>
        <dbReference type="ARBA" id="ARBA00022448"/>
    </source>
</evidence>
<dbReference type="EMBL" id="UINC01014508">
    <property type="protein sequence ID" value="SVA61838.1"/>
    <property type="molecule type" value="Genomic_DNA"/>
</dbReference>
<keyword evidence="6 7" id="KW-0472">Membrane</keyword>
<proteinExistence type="predicted"/>
<dbReference type="SUPFAM" id="SSF161098">
    <property type="entry name" value="MetI-like"/>
    <property type="match status" value="1"/>
</dbReference>
<dbReference type="InterPro" id="IPR000515">
    <property type="entry name" value="MetI-like"/>
</dbReference>